<dbReference type="InterPro" id="IPR052210">
    <property type="entry name" value="LysM1-like"/>
</dbReference>
<name>A0AAD4CDG0_ASPNN</name>
<comment type="caution">
    <text evidence="4">The sequence shown here is derived from an EMBL/GenBank/DDBJ whole genome shotgun (WGS) entry which is preliminary data.</text>
</comment>
<reference evidence="4" key="2">
    <citation type="submission" date="2020-02" db="EMBL/GenBank/DDBJ databases">
        <authorList>
            <person name="Gilchrist C.L.M."/>
            <person name="Chooi Y.-H."/>
        </authorList>
    </citation>
    <scope>NUCLEOTIDE SEQUENCE</scope>
    <source>
        <strain evidence="4">MST-FP2251</strain>
    </source>
</reference>
<dbReference type="Pfam" id="PF01476">
    <property type="entry name" value="LysM"/>
    <property type="match status" value="1"/>
</dbReference>
<dbReference type="PANTHER" id="PTHR34997:SF16">
    <property type="entry name" value="LYSM DOMAIN-CONTAINING PROTEIN"/>
    <property type="match status" value="1"/>
</dbReference>
<dbReference type="SUPFAM" id="SSF54106">
    <property type="entry name" value="LysM domain"/>
    <property type="match status" value="1"/>
</dbReference>
<dbReference type="CDD" id="cd00118">
    <property type="entry name" value="LysM"/>
    <property type="match status" value="1"/>
</dbReference>
<evidence type="ECO:0000313" key="4">
    <source>
        <dbReference type="EMBL" id="KAF9884445.1"/>
    </source>
</evidence>
<reference evidence="4" key="1">
    <citation type="journal article" date="2019" name="Beilstein J. Org. Chem.">
        <title>Nanangenines: drimane sesquiterpenoids as the dominant metabolite cohort of a novel Australian fungus, Aspergillus nanangensis.</title>
        <authorList>
            <person name="Lacey H.J."/>
            <person name="Gilchrist C.L.M."/>
            <person name="Crombie A."/>
            <person name="Kalaitzis J.A."/>
            <person name="Vuong D."/>
            <person name="Rutledge P.J."/>
            <person name="Turner P."/>
            <person name="Pitt J.I."/>
            <person name="Lacey E."/>
            <person name="Chooi Y.H."/>
            <person name="Piggott A.M."/>
        </authorList>
    </citation>
    <scope>NUCLEOTIDE SEQUENCE</scope>
    <source>
        <strain evidence="4">MST-FP2251</strain>
    </source>
</reference>
<evidence type="ECO:0000256" key="1">
    <source>
        <dbReference type="ARBA" id="ARBA00022669"/>
    </source>
</evidence>
<keyword evidence="1" id="KW-0147">Chitin-binding</keyword>
<dbReference type="InterPro" id="IPR036779">
    <property type="entry name" value="LysM_dom_sf"/>
</dbReference>
<dbReference type="Proteomes" id="UP001194746">
    <property type="component" value="Unassembled WGS sequence"/>
</dbReference>
<keyword evidence="2" id="KW-0843">Virulence</keyword>
<proteinExistence type="predicted"/>
<dbReference type="SMART" id="SM00257">
    <property type="entry name" value="LysM"/>
    <property type="match status" value="1"/>
</dbReference>
<dbReference type="GO" id="GO:0008061">
    <property type="term" value="F:chitin binding"/>
    <property type="evidence" value="ECO:0007669"/>
    <property type="project" value="UniProtKB-KW"/>
</dbReference>
<evidence type="ECO:0000259" key="3">
    <source>
        <dbReference type="PROSITE" id="PS51782"/>
    </source>
</evidence>
<dbReference type="EMBL" id="VCAU01000122">
    <property type="protein sequence ID" value="KAF9884445.1"/>
    <property type="molecule type" value="Genomic_DNA"/>
</dbReference>
<dbReference type="Gene3D" id="3.10.350.10">
    <property type="entry name" value="LysM domain"/>
    <property type="match status" value="2"/>
</dbReference>
<dbReference type="InterPro" id="IPR018392">
    <property type="entry name" value="LysM"/>
</dbReference>
<evidence type="ECO:0000256" key="2">
    <source>
        <dbReference type="ARBA" id="ARBA00023026"/>
    </source>
</evidence>
<accession>A0AAD4CDG0</accession>
<dbReference type="PANTHER" id="PTHR34997">
    <property type="entry name" value="AM15"/>
    <property type="match status" value="1"/>
</dbReference>
<dbReference type="PROSITE" id="PS51782">
    <property type="entry name" value="LYSM"/>
    <property type="match status" value="1"/>
</dbReference>
<organism evidence="4 5">
    <name type="scientific">Aspergillus nanangensis</name>
    <dbReference type="NCBI Taxonomy" id="2582783"/>
    <lineage>
        <taxon>Eukaryota</taxon>
        <taxon>Fungi</taxon>
        <taxon>Dikarya</taxon>
        <taxon>Ascomycota</taxon>
        <taxon>Pezizomycotina</taxon>
        <taxon>Eurotiomycetes</taxon>
        <taxon>Eurotiomycetidae</taxon>
        <taxon>Eurotiales</taxon>
        <taxon>Aspergillaceae</taxon>
        <taxon>Aspergillus</taxon>
        <taxon>Aspergillus subgen. Circumdati</taxon>
    </lineage>
</organism>
<protein>
    <recommendedName>
        <fullName evidence="3">LysM domain-containing protein</fullName>
    </recommendedName>
</protein>
<evidence type="ECO:0000313" key="5">
    <source>
        <dbReference type="Proteomes" id="UP001194746"/>
    </source>
</evidence>
<gene>
    <name evidence="4" type="ORF">FE257_001776</name>
</gene>
<feature type="domain" description="LysM" evidence="3">
    <location>
        <begin position="53"/>
        <end position="99"/>
    </location>
</feature>
<sequence>MNAVMKVPKAIWRTVYLLLSICLLVQLFHRYERWQRRVERVSPEQAPFCASGELYTVQTGDSCNSISLAHKIPSYGLYAGNREAIVACDRMRPGMALCLPFSCAEVYAIQPGDTCKGIEEQSSDVLDGEPFTKYNSWLHPFGDCDRLIHINHDYIGSVFCLGPQAGVFEGSENVTNPVSLKVNPEGYNGRQASRLPGQKPLRLLFALNDKDARQGTRAV</sequence>
<dbReference type="AlphaFoldDB" id="A0AAD4CDG0"/>
<keyword evidence="5" id="KW-1185">Reference proteome</keyword>